<accession>A0ACC1KTV2</accession>
<protein>
    <submittedName>
        <fullName evidence="1">Uncharacterized protein</fullName>
    </submittedName>
</protein>
<evidence type="ECO:0000313" key="2">
    <source>
        <dbReference type="Proteomes" id="UP001140096"/>
    </source>
</evidence>
<feature type="non-terminal residue" evidence="1">
    <location>
        <position position="362"/>
    </location>
</feature>
<evidence type="ECO:0000313" key="1">
    <source>
        <dbReference type="EMBL" id="KAJ2794483.1"/>
    </source>
</evidence>
<comment type="caution">
    <text evidence="1">The sequence shown here is derived from an EMBL/GenBank/DDBJ whole genome shotgun (WGS) entry which is preliminary data.</text>
</comment>
<gene>
    <name evidence="1" type="ORF">H4S07_006744</name>
</gene>
<sequence length="362" mass="39991">MFDSMQHNEIDAPVKVYHALMYGWALLGQPRRVQSYFSKLEQRSKGGTMAAVKSGISEVTWGILLYSHARAHDIQGALSVLARAREWVSGTKTPRVDDRSSYLVNISVCALLVDRDARSALTLLDACIQQYNEYLQTDKEDTDRKELVATPADPVTRSLIIRALLDNQRLAQAVEVHNSMHAQFNLAEYASELKPMLKFCLGQRDATSALQIAERILKIGGVGALTDSQWVRLLRLCIEGGKGGDVAGLLSDLGALGSEHGDFGTVIMPLLRSKYPEAVDWISHVAESNKDADAVISIANADSVPSGEPPVRAQCLSLYRGLLRVIGDFPLAEMRGKLKHNARFCFELYRDLEEGNPKIQQL</sequence>
<dbReference type="EMBL" id="JANBUP010004264">
    <property type="protein sequence ID" value="KAJ2794483.1"/>
    <property type="molecule type" value="Genomic_DNA"/>
</dbReference>
<keyword evidence="2" id="KW-1185">Reference proteome</keyword>
<dbReference type="Proteomes" id="UP001140096">
    <property type="component" value="Unassembled WGS sequence"/>
</dbReference>
<proteinExistence type="predicted"/>
<reference evidence="1" key="1">
    <citation type="submission" date="2022-07" db="EMBL/GenBank/DDBJ databases">
        <title>Phylogenomic reconstructions and comparative analyses of Kickxellomycotina fungi.</title>
        <authorList>
            <person name="Reynolds N.K."/>
            <person name="Stajich J.E."/>
            <person name="Barry K."/>
            <person name="Grigoriev I.V."/>
            <person name="Crous P."/>
            <person name="Smith M.E."/>
        </authorList>
    </citation>
    <scope>NUCLEOTIDE SEQUENCE</scope>
    <source>
        <strain evidence="1">CBS 102833</strain>
    </source>
</reference>
<organism evidence="1 2">
    <name type="scientific">Coemansia furcata</name>
    <dbReference type="NCBI Taxonomy" id="417177"/>
    <lineage>
        <taxon>Eukaryota</taxon>
        <taxon>Fungi</taxon>
        <taxon>Fungi incertae sedis</taxon>
        <taxon>Zoopagomycota</taxon>
        <taxon>Kickxellomycotina</taxon>
        <taxon>Kickxellomycetes</taxon>
        <taxon>Kickxellales</taxon>
        <taxon>Kickxellaceae</taxon>
        <taxon>Coemansia</taxon>
    </lineage>
</organism>
<name>A0ACC1KTV2_9FUNG</name>